<organism evidence="10 11">
    <name type="scientific">Methyloversatilis universalis (strain ATCC BAA-1314 / DSM 25237 / JCM 13912 / CCUG 52030 / FAM5)</name>
    <dbReference type="NCBI Taxonomy" id="1000565"/>
    <lineage>
        <taxon>Bacteria</taxon>
        <taxon>Pseudomonadati</taxon>
        <taxon>Pseudomonadota</taxon>
        <taxon>Betaproteobacteria</taxon>
        <taxon>Nitrosomonadales</taxon>
        <taxon>Sterolibacteriaceae</taxon>
        <taxon>Methyloversatilis</taxon>
    </lineage>
</organism>
<evidence type="ECO:0000256" key="4">
    <source>
        <dbReference type="ARBA" id="ARBA00022982"/>
    </source>
</evidence>
<gene>
    <name evidence="10" type="ORF">METUNv1_01410</name>
</gene>
<comment type="similarity">
    <text evidence="8">Belongs to the Bfd family.</text>
</comment>
<feature type="domain" description="BFD-like [2Fe-2S]-binding" evidence="9">
    <location>
        <begin position="2"/>
        <end position="50"/>
    </location>
</feature>
<evidence type="ECO:0000256" key="7">
    <source>
        <dbReference type="ARBA" id="ARBA00039386"/>
    </source>
</evidence>
<dbReference type="Proteomes" id="UP000005019">
    <property type="component" value="Unassembled WGS sequence"/>
</dbReference>
<reference evidence="10 11" key="1">
    <citation type="journal article" date="2011" name="J. Bacteriol.">
        <title>Genome sequence of Methyloversatilis universalis FAM5T, a methylotrophic representative of the order Rhodocyclales.</title>
        <authorList>
            <person name="Kittichotirat W."/>
            <person name="Good N.M."/>
            <person name="Hall R."/>
            <person name="Bringel F."/>
            <person name="Lajus A."/>
            <person name="Medigue C."/>
            <person name="Smalley N.E."/>
            <person name="Beck D."/>
            <person name="Bumgarner R."/>
            <person name="Vuilleumier S."/>
            <person name="Kalyuzhnaya M.G."/>
        </authorList>
    </citation>
    <scope>NUCLEOTIDE SEQUENCE [LARGE SCALE GENOMIC DNA]</scope>
    <source>
        <strain evidence="11">ATCC BAA-1314 / JCM 13912 / FAM5</strain>
    </source>
</reference>
<dbReference type="InterPro" id="IPR007419">
    <property type="entry name" value="BFD-like_2Fe2S-bd_dom"/>
</dbReference>
<dbReference type="PANTHER" id="PTHR37424">
    <property type="entry name" value="BACTERIOFERRITIN-ASSOCIATED FERREDOXIN"/>
    <property type="match status" value="1"/>
</dbReference>
<keyword evidence="6" id="KW-0411">Iron-sulfur</keyword>
<name>F5RAS3_METUF</name>
<evidence type="ECO:0000256" key="3">
    <source>
        <dbReference type="ARBA" id="ARBA00022723"/>
    </source>
</evidence>
<dbReference type="RefSeq" id="WP_008060190.1">
    <property type="nucleotide sequence ID" value="NZ_AFHG01000041.1"/>
</dbReference>
<dbReference type="AlphaFoldDB" id="F5RAS3"/>
<evidence type="ECO:0000259" key="9">
    <source>
        <dbReference type="Pfam" id="PF04324"/>
    </source>
</evidence>
<dbReference type="EMBL" id="AFHG01000041">
    <property type="protein sequence ID" value="EGK72294.1"/>
    <property type="molecule type" value="Genomic_DNA"/>
</dbReference>
<dbReference type="PANTHER" id="PTHR37424:SF1">
    <property type="entry name" value="BACTERIOFERRITIN-ASSOCIATED FERREDOXIN"/>
    <property type="match status" value="1"/>
</dbReference>
<keyword evidence="2" id="KW-0001">2Fe-2S</keyword>
<keyword evidence="11" id="KW-1185">Reference proteome</keyword>
<comment type="caution">
    <text evidence="10">The sequence shown here is derived from an EMBL/GenBank/DDBJ whole genome shotgun (WGS) entry which is preliminary data.</text>
</comment>
<keyword evidence="5" id="KW-0408">Iron</keyword>
<dbReference type="OrthoDB" id="9815350at2"/>
<evidence type="ECO:0000256" key="8">
    <source>
        <dbReference type="ARBA" id="ARBA00046332"/>
    </source>
</evidence>
<dbReference type="InterPro" id="IPR052371">
    <property type="entry name" value="BFD-associated_ferredoxin"/>
</dbReference>
<dbReference type="Gene3D" id="1.10.10.1100">
    <property type="entry name" value="BFD-like [2Fe-2S]-binding domain"/>
    <property type="match status" value="1"/>
</dbReference>
<evidence type="ECO:0000256" key="5">
    <source>
        <dbReference type="ARBA" id="ARBA00023004"/>
    </source>
</evidence>
<dbReference type="Pfam" id="PF04324">
    <property type="entry name" value="Fer2_BFD"/>
    <property type="match status" value="1"/>
</dbReference>
<proteinExistence type="inferred from homology"/>
<dbReference type="GO" id="GO:0046872">
    <property type="term" value="F:metal ion binding"/>
    <property type="evidence" value="ECO:0007669"/>
    <property type="project" value="UniProtKB-KW"/>
</dbReference>
<evidence type="ECO:0000313" key="11">
    <source>
        <dbReference type="Proteomes" id="UP000005019"/>
    </source>
</evidence>
<evidence type="ECO:0000256" key="6">
    <source>
        <dbReference type="ARBA" id="ARBA00023014"/>
    </source>
</evidence>
<sequence>MYICLCEPVTDRDIRAAVQTGCRTLRDVAGQLGCCRDCGRCAKAAKEVIDATRAEMRPIRLQRNTQPAMAA</sequence>
<protein>
    <recommendedName>
        <fullName evidence="7">Bacterioferritin-associated ferredoxin</fullName>
    </recommendedName>
</protein>
<dbReference type="GO" id="GO:0051537">
    <property type="term" value="F:2 iron, 2 sulfur cluster binding"/>
    <property type="evidence" value="ECO:0007669"/>
    <property type="project" value="UniProtKB-KW"/>
</dbReference>
<dbReference type="STRING" id="1000565.METUNv1_01410"/>
<evidence type="ECO:0000313" key="10">
    <source>
        <dbReference type="EMBL" id="EGK72294.1"/>
    </source>
</evidence>
<keyword evidence="4" id="KW-0249">Electron transport</keyword>
<evidence type="ECO:0000256" key="1">
    <source>
        <dbReference type="ARBA" id="ARBA00022448"/>
    </source>
</evidence>
<keyword evidence="3" id="KW-0479">Metal-binding</keyword>
<accession>F5RAS3</accession>
<evidence type="ECO:0000256" key="2">
    <source>
        <dbReference type="ARBA" id="ARBA00022714"/>
    </source>
</evidence>
<dbReference type="InterPro" id="IPR041854">
    <property type="entry name" value="BFD-like_2Fe2S-bd_dom_sf"/>
</dbReference>
<dbReference type="eggNOG" id="COG2906">
    <property type="taxonomic scope" value="Bacteria"/>
</dbReference>
<keyword evidence="1" id="KW-0813">Transport</keyword>